<dbReference type="EMBL" id="KK583221">
    <property type="protein sequence ID" value="KDO26790.1"/>
    <property type="molecule type" value="Genomic_DNA"/>
</dbReference>
<dbReference type="PRINTS" id="PR01210">
    <property type="entry name" value="GGTRANSPTASE"/>
</dbReference>
<dbReference type="OMA" id="EGNMVSY"/>
<dbReference type="InterPro" id="IPR043138">
    <property type="entry name" value="GGT_lsub"/>
</dbReference>
<dbReference type="InterPro" id="IPR029055">
    <property type="entry name" value="Ntn_hydrolases_N"/>
</dbReference>
<dbReference type="KEGG" id="spar:SPRG_08080"/>
<dbReference type="AlphaFoldDB" id="A0A067CC98"/>
<dbReference type="PANTHER" id="PTHR43881:SF1">
    <property type="entry name" value="GAMMA-GLUTAMYLTRANSPEPTIDASE (AFU_ORTHOLOGUE AFUA_4G13580)"/>
    <property type="match status" value="1"/>
</dbReference>
<dbReference type="STRING" id="695850.A0A067CC98"/>
<evidence type="ECO:0000313" key="2">
    <source>
        <dbReference type="Proteomes" id="UP000030745"/>
    </source>
</evidence>
<gene>
    <name evidence="1" type="ORF">SPRG_08080</name>
</gene>
<accession>A0A067CC98</accession>
<dbReference type="GeneID" id="24130317"/>
<evidence type="ECO:0000313" key="1">
    <source>
        <dbReference type="EMBL" id="KDO26790.1"/>
    </source>
</evidence>
<organism evidence="1 2">
    <name type="scientific">Saprolegnia parasitica (strain CBS 223.65)</name>
    <dbReference type="NCBI Taxonomy" id="695850"/>
    <lineage>
        <taxon>Eukaryota</taxon>
        <taxon>Sar</taxon>
        <taxon>Stramenopiles</taxon>
        <taxon>Oomycota</taxon>
        <taxon>Saprolegniomycetes</taxon>
        <taxon>Saprolegniales</taxon>
        <taxon>Saprolegniaceae</taxon>
        <taxon>Saprolegnia</taxon>
    </lineage>
</organism>
<evidence type="ECO:0008006" key="3">
    <source>
        <dbReference type="Google" id="ProtNLM"/>
    </source>
</evidence>
<sequence>MTTTHRYATTTRSFTRSPVYGTHGMVATNQPLASEIGYRILRNGGNAVDAAIAIAAALNVTEPCSTGIGGDCFLLYYNAETRQVAGLNGSGRCAKALTLERAMADCPNATSIPLGHVHSITVPGAVAGWVDAVKAWGTMSMQDILQPAIDLAREGFPVAPVTSYLWETATFQLTRWPHPEDLLIDGRAPRTGEIFRNPNLAASLEAIGLYGKAGFYEGPIAEDIVAAVVAQGGLLSLEDLATHASSFVQPIKTTFDGIDVFEIPPNGQGITALLALNLLSQLPPDVLAAHQSPEYLHALIETMRLAFQDARWYVCDPDVEHVPVDELLSAAYAKARIELFSPDKAMVDPKRGSPILSSDTVSFQVVDVYGNAVSMVNSNYAKFGSGLIPEGRGFSLQNRGSNFILEKGHPNALAPGKRPYHTIIPAMSLFADSQLLHSTFTVMGGFMQPQGHVQVLLNMLRFGMDPQEALDAPRFCIGAAEGENESVVSVEDTMPAATIDGLRAKGHTIQVLSNMERGLFGRGQIITRDPTSGVLCAGSDGRGDGVPMGW</sequence>
<dbReference type="InterPro" id="IPR043137">
    <property type="entry name" value="GGT_ssub_C"/>
</dbReference>
<dbReference type="Gene3D" id="3.60.20.40">
    <property type="match status" value="1"/>
</dbReference>
<name>A0A067CC98_SAPPC</name>
<protein>
    <recommendedName>
        <fullName evidence="3">Gamma-glutamyltransferase</fullName>
    </recommendedName>
</protein>
<reference evidence="1 2" key="1">
    <citation type="journal article" date="2013" name="PLoS Genet.">
        <title>Distinctive expansion of potential virulence genes in the genome of the oomycete fish pathogen Saprolegnia parasitica.</title>
        <authorList>
            <person name="Jiang R.H."/>
            <person name="de Bruijn I."/>
            <person name="Haas B.J."/>
            <person name="Belmonte R."/>
            <person name="Lobach L."/>
            <person name="Christie J."/>
            <person name="van den Ackerveken G."/>
            <person name="Bottin A."/>
            <person name="Bulone V."/>
            <person name="Diaz-Moreno S.M."/>
            <person name="Dumas B."/>
            <person name="Fan L."/>
            <person name="Gaulin E."/>
            <person name="Govers F."/>
            <person name="Grenville-Briggs L.J."/>
            <person name="Horner N.R."/>
            <person name="Levin J.Z."/>
            <person name="Mammella M."/>
            <person name="Meijer H.J."/>
            <person name="Morris P."/>
            <person name="Nusbaum C."/>
            <person name="Oome S."/>
            <person name="Phillips A.J."/>
            <person name="van Rooyen D."/>
            <person name="Rzeszutek E."/>
            <person name="Saraiva M."/>
            <person name="Secombes C.J."/>
            <person name="Seidl M.F."/>
            <person name="Snel B."/>
            <person name="Stassen J.H."/>
            <person name="Sykes S."/>
            <person name="Tripathy S."/>
            <person name="van den Berg H."/>
            <person name="Vega-Arreguin J.C."/>
            <person name="Wawra S."/>
            <person name="Young S.K."/>
            <person name="Zeng Q."/>
            <person name="Dieguez-Uribeondo J."/>
            <person name="Russ C."/>
            <person name="Tyler B.M."/>
            <person name="van West P."/>
        </authorList>
    </citation>
    <scope>NUCLEOTIDE SEQUENCE [LARGE SCALE GENOMIC DNA]</scope>
    <source>
        <strain evidence="1 2">CBS 223.65</strain>
    </source>
</reference>
<keyword evidence="2" id="KW-1185">Reference proteome</keyword>
<dbReference type="OrthoDB" id="2015213at2759"/>
<dbReference type="Gene3D" id="1.10.246.130">
    <property type="match status" value="1"/>
</dbReference>
<dbReference type="Proteomes" id="UP000030745">
    <property type="component" value="Unassembled WGS sequence"/>
</dbReference>
<dbReference type="VEuPathDB" id="FungiDB:SPRG_08080"/>
<dbReference type="InterPro" id="IPR052896">
    <property type="entry name" value="GGT-like_enzyme"/>
</dbReference>
<dbReference type="RefSeq" id="XP_012202438.1">
    <property type="nucleotide sequence ID" value="XM_012347048.1"/>
</dbReference>
<dbReference type="SUPFAM" id="SSF56235">
    <property type="entry name" value="N-terminal nucleophile aminohydrolases (Ntn hydrolases)"/>
    <property type="match status" value="1"/>
</dbReference>
<dbReference type="Pfam" id="PF01019">
    <property type="entry name" value="G_glu_transpept"/>
    <property type="match status" value="1"/>
</dbReference>
<dbReference type="PANTHER" id="PTHR43881">
    <property type="entry name" value="GAMMA-GLUTAMYLTRANSPEPTIDASE (AFU_ORTHOLOGUE AFUA_4G13580)"/>
    <property type="match status" value="1"/>
</dbReference>
<proteinExistence type="predicted"/>